<evidence type="ECO:0000313" key="1">
    <source>
        <dbReference type="EMBL" id="ELR66036.1"/>
    </source>
</evidence>
<dbReference type="EMBL" id="AMZO01000013">
    <property type="protein sequence ID" value="ELR66036.1"/>
    <property type="molecule type" value="Genomic_DNA"/>
</dbReference>
<evidence type="ECO:0000313" key="2">
    <source>
        <dbReference type="Proteomes" id="UP000011134"/>
    </source>
</evidence>
<sequence length="403" mass="46684">MSSRWRDEKQVKSLIKQMKKMLKICDDGNVAQKPYFELVVDTLWGYVKHNKKLDNNSSFDVFHKSVVTAYKNNGLNDIKTILSEFDKAVLNLSKNESEFKILMSLEMDCDQPSSRVVNGCKLSFYKSPPKKYAKAVLVNEDIASYFEKGNFLYSVVSVSAPNRNSALEKADSAIDTVRAIWHMLFIKNFNLVGEDKESQYWSRSLTRLGKYHIIYDKNGKMLDNGLLEIKNHISYQSSSVRDISIFNRNTNVYLRKIAKSPYKEFIENVLSNYVSAVDCVDLDYRFMRLSSTLEILLKADQTKDLVRKATFLYEDKELENIILTNLRNSRNELSHVGVTPPNIEIKCFKLAQYIEDLLNFFIFNPIKADRVQQIHDLLSSPTDLTVIESKIKQLEMAREYMKD</sequence>
<protein>
    <recommendedName>
        <fullName evidence="3">Apea-like HEPN domain-containing protein</fullName>
    </recommendedName>
</protein>
<organism evidence="1 2">
    <name type="scientific">Photobacterium marinum</name>
    <dbReference type="NCBI Taxonomy" id="1056511"/>
    <lineage>
        <taxon>Bacteria</taxon>
        <taxon>Pseudomonadati</taxon>
        <taxon>Pseudomonadota</taxon>
        <taxon>Gammaproteobacteria</taxon>
        <taxon>Vibrionales</taxon>
        <taxon>Vibrionaceae</taxon>
        <taxon>Photobacterium</taxon>
    </lineage>
</organism>
<dbReference type="RefSeq" id="WP_007465072.1">
    <property type="nucleotide sequence ID" value="NZ_AMZO01000013.1"/>
</dbReference>
<dbReference type="Proteomes" id="UP000011134">
    <property type="component" value="Unassembled WGS sequence"/>
</dbReference>
<gene>
    <name evidence="1" type="ORF">C942_00478</name>
</gene>
<name>L8JB48_9GAMM</name>
<dbReference type="PATRIC" id="fig|1056511.3.peg.1967"/>
<accession>L8JB48</accession>
<evidence type="ECO:0008006" key="3">
    <source>
        <dbReference type="Google" id="ProtNLM"/>
    </source>
</evidence>
<reference evidence="1 2" key="1">
    <citation type="submission" date="2012-12" db="EMBL/GenBank/DDBJ databases">
        <title>Genome Assembly of Photobacterium sp. AK15.</title>
        <authorList>
            <person name="Khatri I."/>
            <person name="Vaidya B."/>
            <person name="Srinivas T.N.R."/>
            <person name="Subramanian S."/>
            <person name="Pinnaka A."/>
        </authorList>
    </citation>
    <scope>NUCLEOTIDE SEQUENCE [LARGE SCALE GENOMIC DNA]</scope>
    <source>
        <strain evidence="1 2">AK15</strain>
    </source>
</reference>
<proteinExistence type="predicted"/>
<dbReference type="AlphaFoldDB" id="L8JB48"/>
<comment type="caution">
    <text evidence="1">The sequence shown here is derived from an EMBL/GenBank/DDBJ whole genome shotgun (WGS) entry which is preliminary data.</text>
</comment>
<keyword evidence="2" id="KW-1185">Reference proteome</keyword>